<name>A0A0C9YWE7_9AGAM</name>
<accession>A0A0C9YWE7</accession>
<reference evidence="1 2" key="1">
    <citation type="submission" date="2014-04" db="EMBL/GenBank/DDBJ databases">
        <authorList>
            <consortium name="DOE Joint Genome Institute"/>
            <person name="Kuo A."/>
            <person name="Kohler A."/>
            <person name="Costa M.D."/>
            <person name="Nagy L.G."/>
            <person name="Floudas D."/>
            <person name="Copeland A."/>
            <person name="Barry K.W."/>
            <person name="Cichocki N."/>
            <person name="Veneault-Fourrey C."/>
            <person name="LaButti K."/>
            <person name="Lindquist E.A."/>
            <person name="Lipzen A."/>
            <person name="Lundell T."/>
            <person name="Morin E."/>
            <person name="Murat C."/>
            <person name="Sun H."/>
            <person name="Tunlid A."/>
            <person name="Henrissat B."/>
            <person name="Grigoriev I.V."/>
            <person name="Hibbett D.S."/>
            <person name="Martin F."/>
            <person name="Nordberg H.P."/>
            <person name="Cantor M.N."/>
            <person name="Hua S.X."/>
        </authorList>
    </citation>
    <scope>NUCLEOTIDE SEQUENCE [LARGE SCALE GENOMIC DNA]</scope>
    <source>
        <strain evidence="1 2">441</strain>
    </source>
</reference>
<proteinExistence type="predicted"/>
<organism evidence="1 2">
    <name type="scientific">Pisolithus microcarpus 441</name>
    <dbReference type="NCBI Taxonomy" id="765257"/>
    <lineage>
        <taxon>Eukaryota</taxon>
        <taxon>Fungi</taxon>
        <taxon>Dikarya</taxon>
        <taxon>Basidiomycota</taxon>
        <taxon>Agaricomycotina</taxon>
        <taxon>Agaricomycetes</taxon>
        <taxon>Agaricomycetidae</taxon>
        <taxon>Boletales</taxon>
        <taxon>Sclerodermatineae</taxon>
        <taxon>Pisolithaceae</taxon>
        <taxon>Pisolithus</taxon>
    </lineage>
</organism>
<dbReference type="HOGENOM" id="CLU_2813389_0_0_1"/>
<sequence>MYVWISVKLKTPPYQKWSSRGLIGDAFPYLLDRATTSSSISEVVKSVLKRMEHVVQTKSEIHTYRLL</sequence>
<reference evidence="2" key="2">
    <citation type="submission" date="2015-01" db="EMBL/GenBank/DDBJ databases">
        <title>Evolutionary Origins and Diversification of the Mycorrhizal Mutualists.</title>
        <authorList>
            <consortium name="DOE Joint Genome Institute"/>
            <consortium name="Mycorrhizal Genomics Consortium"/>
            <person name="Kohler A."/>
            <person name="Kuo A."/>
            <person name="Nagy L.G."/>
            <person name="Floudas D."/>
            <person name="Copeland A."/>
            <person name="Barry K.W."/>
            <person name="Cichocki N."/>
            <person name="Veneault-Fourrey C."/>
            <person name="LaButti K."/>
            <person name="Lindquist E.A."/>
            <person name="Lipzen A."/>
            <person name="Lundell T."/>
            <person name="Morin E."/>
            <person name="Murat C."/>
            <person name="Riley R."/>
            <person name="Ohm R."/>
            <person name="Sun H."/>
            <person name="Tunlid A."/>
            <person name="Henrissat B."/>
            <person name="Grigoriev I.V."/>
            <person name="Hibbett D.S."/>
            <person name="Martin F."/>
        </authorList>
    </citation>
    <scope>NUCLEOTIDE SEQUENCE [LARGE SCALE GENOMIC DNA]</scope>
    <source>
        <strain evidence="2">441</strain>
    </source>
</reference>
<evidence type="ECO:0000313" key="2">
    <source>
        <dbReference type="Proteomes" id="UP000054018"/>
    </source>
</evidence>
<dbReference type="Proteomes" id="UP000054018">
    <property type="component" value="Unassembled WGS sequence"/>
</dbReference>
<evidence type="ECO:0000313" key="1">
    <source>
        <dbReference type="EMBL" id="KIK21101.1"/>
    </source>
</evidence>
<gene>
    <name evidence="1" type="ORF">PISMIDRAFT_681645</name>
</gene>
<keyword evidence="2" id="KW-1185">Reference proteome</keyword>
<protein>
    <submittedName>
        <fullName evidence="1">Uncharacterized protein</fullName>
    </submittedName>
</protein>
<dbReference type="EMBL" id="KN833755">
    <property type="protein sequence ID" value="KIK21101.1"/>
    <property type="molecule type" value="Genomic_DNA"/>
</dbReference>
<dbReference type="AlphaFoldDB" id="A0A0C9YWE7"/>